<accession>A0ABR2JSE3</accession>
<reference evidence="2 3" key="1">
    <citation type="submission" date="2024-04" db="EMBL/GenBank/DDBJ databases">
        <title>Tritrichomonas musculus Genome.</title>
        <authorList>
            <person name="Alves-Ferreira E."/>
            <person name="Grigg M."/>
            <person name="Lorenzi H."/>
            <person name="Galac M."/>
        </authorList>
    </citation>
    <scope>NUCLEOTIDE SEQUENCE [LARGE SCALE GENOMIC DNA]</scope>
    <source>
        <strain evidence="2 3">EAF2021</strain>
    </source>
</reference>
<proteinExistence type="predicted"/>
<keyword evidence="3" id="KW-1185">Reference proteome</keyword>
<organism evidence="2 3">
    <name type="scientific">Tritrichomonas musculus</name>
    <dbReference type="NCBI Taxonomy" id="1915356"/>
    <lineage>
        <taxon>Eukaryota</taxon>
        <taxon>Metamonada</taxon>
        <taxon>Parabasalia</taxon>
        <taxon>Tritrichomonadida</taxon>
        <taxon>Tritrichomonadidae</taxon>
        <taxon>Tritrichomonas</taxon>
    </lineage>
</organism>
<evidence type="ECO:0000259" key="1">
    <source>
        <dbReference type="Pfam" id="PF03184"/>
    </source>
</evidence>
<sequence>MNNIEVLVLPAHTTHLLQMFDVVLAKPFKKRFSEKFNKVFSKLDINKYYSITSAIRETAIDCLIDLWSEVCTSPNCKTAAEVTGTYPPNRDNVFQACSFIL</sequence>
<evidence type="ECO:0000313" key="2">
    <source>
        <dbReference type="EMBL" id="KAK8881634.1"/>
    </source>
</evidence>
<gene>
    <name evidence="2" type="ORF">M9Y10_004378</name>
</gene>
<name>A0ABR2JSE3_9EUKA</name>
<protein>
    <recommendedName>
        <fullName evidence="1">DDE-1 domain-containing protein</fullName>
    </recommendedName>
</protein>
<dbReference type="Proteomes" id="UP001470230">
    <property type="component" value="Unassembled WGS sequence"/>
</dbReference>
<dbReference type="EMBL" id="JAPFFF010000010">
    <property type="protein sequence ID" value="KAK8881634.1"/>
    <property type="molecule type" value="Genomic_DNA"/>
</dbReference>
<dbReference type="Pfam" id="PF03184">
    <property type="entry name" value="DDE_1"/>
    <property type="match status" value="1"/>
</dbReference>
<comment type="caution">
    <text evidence="2">The sequence shown here is derived from an EMBL/GenBank/DDBJ whole genome shotgun (WGS) entry which is preliminary data.</text>
</comment>
<dbReference type="InterPro" id="IPR004875">
    <property type="entry name" value="DDE_SF_endonuclease_dom"/>
</dbReference>
<evidence type="ECO:0000313" key="3">
    <source>
        <dbReference type="Proteomes" id="UP001470230"/>
    </source>
</evidence>
<feature type="domain" description="DDE-1" evidence="1">
    <location>
        <begin position="2"/>
        <end position="68"/>
    </location>
</feature>